<comment type="caution">
    <text evidence="1">The sequence shown here is derived from an EMBL/GenBank/DDBJ whole genome shotgun (WGS) entry which is preliminary data.</text>
</comment>
<organism evidence="1 2">
    <name type="scientific">Kluyvera intermedia</name>
    <name type="common">Enterobacter intermedius</name>
    <dbReference type="NCBI Taxonomy" id="61648"/>
    <lineage>
        <taxon>Bacteria</taxon>
        <taxon>Pseudomonadati</taxon>
        <taxon>Pseudomonadota</taxon>
        <taxon>Gammaproteobacteria</taxon>
        <taxon>Enterobacterales</taxon>
        <taxon>Enterobacteriaceae</taxon>
        <taxon>Kluyvera</taxon>
    </lineage>
</organism>
<name>A0ABX3U8Y1_KLUIN</name>
<sequence>MSKISEVIRIIGKYDSEYRNVDKNFESLLKSISDYIQSEPSLKGIIKTSFDNRRYELYFREFNITVTAEESVKLFEYKETLSYAKQIIFYVEKTRSNKEEVYKVFITDDGFIVENVYAAESICDIQNIYKGKSIMEQLLINLVEKRIISV</sequence>
<reference evidence="1 2" key="1">
    <citation type="submission" date="2017-02" db="EMBL/GenBank/DDBJ databases">
        <title>Draft genome sequence of a Kluyvera intermedia isolate from a patient with a pancreatic abscess.</title>
        <authorList>
            <person name="Thele R."/>
        </authorList>
    </citation>
    <scope>NUCLEOTIDE SEQUENCE [LARGE SCALE GENOMIC DNA]</scope>
    <source>
        <strain evidence="1 2">FOSA7093</strain>
    </source>
</reference>
<protein>
    <submittedName>
        <fullName evidence="1">Uncharacterized protein</fullName>
    </submittedName>
</protein>
<dbReference type="RefSeq" id="WP_085007424.1">
    <property type="nucleotide sequence ID" value="NZ_MWPR01000053.1"/>
</dbReference>
<accession>A0ABX3U8Y1</accession>
<proteinExistence type="predicted"/>
<dbReference type="EMBL" id="MWPR01000053">
    <property type="protein sequence ID" value="ORJ47980.1"/>
    <property type="molecule type" value="Genomic_DNA"/>
</dbReference>
<gene>
    <name evidence="1" type="ORF">B2M27_23140</name>
</gene>
<dbReference type="Proteomes" id="UP000192521">
    <property type="component" value="Unassembled WGS sequence"/>
</dbReference>
<keyword evidence="2" id="KW-1185">Reference proteome</keyword>
<evidence type="ECO:0000313" key="2">
    <source>
        <dbReference type="Proteomes" id="UP000192521"/>
    </source>
</evidence>
<evidence type="ECO:0000313" key="1">
    <source>
        <dbReference type="EMBL" id="ORJ47980.1"/>
    </source>
</evidence>